<keyword evidence="10 17" id="KW-0560">Oxidoreductase</keyword>
<dbReference type="GO" id="GO:0046872">
    <property type="term" value="F:metal ion binding"/>
    <property type="evidence" value="ECO:0007669"/>
    <property type="project" value="UniProtKB-KW"/>
</dbReference>
<feature type="binding site" evidence="17">
    <location>
        <position position="79"/>
    </location>
    <ligand>
        <name>[4Fe-4S] cluster</name>
        <dbReference type="ChEBI" id="CHEBI:49883"/>
    </ligand>
</feature>
<keyword evidence="19" id="KW-1185">Reference proteome</keyword>
<dbReference type="UniPathway" id="UPA00392"/>
<dbReference type="GO" id="GO:0051539">
    <property type="term" value="F:4 iron, 4 sulfur cluster binding"/>
    <property type="evidence" value="ECO:0007669"/>
    <property type="project" value="UniProtKB-UniRule"/>
</dbReference>
<name>V6J9M9_9BACL</name>
<comment type="similarity">
    <text evidence="3 17">Belongs to the QueH family.</text>
</comment>
<dbReference type="GO" id="GO:0008616">
    <property type="term" value="P:tRNA queuosine(34) biosynthetic process"/>
    <property type="evidence" value="ECO:0007669"/>
    <property type="project" value="UniProtKB-UniRule"/>
</dbReference>
<keyword evidence="14 17" id="KW-0676">Redox-active center</keyword>
<evidence type="ECO:0000256" key="11">
    <source>
        <dbReference type="ARBA" id="ARBA00023004"/>
    </source>
</evidence>
<feature type="binding site" evidence="17">
    <location>
        <position position="78"/>
    </location>
    <ligand>
        <name>[4Fe-4S] cluster</name>
        <dbReference type="ChEBI" id="CHEBI:49883"/>
    </ligand>
</feature>
<feature type="binding site" evidence="17">
    <location>
        <position position="165"/>
    </location>
    <ligand>
        <name>[4Fe-4S] cluster</name>
        <dbReference type="ChEBI" id="CHEBI:49883"/>
    </ligand>
</feature>
<comment type="function">
    <text evidence="1 17">Catalyzes the conversion of epoxyqueuosine (oQ) to queuosine (Q), which is a hypermodified base found in the wobble positions of tRNA(Asp), tRNA(Asn), tRNA(His) and tRNA(Tyr).</text>
</comment>
<dbReference type="InterPro" id="IPR003828">
    <property type="entry name" value="QueH"/>
</dbReference>
<dbReference type="Proteomes" id="UP000018296">
    <property type="component" value="Unassembled WGS sequence"/>
</dbReference>
<keyword evidence="11 17" id="KW-0408">Iron</keyword>
<feature type="binding site" evidence="17">
    <location>
        <position position="162"/>
    </location>
    <ligand>
        <name>[4Fe-4S] cluster</name>
        <dbReference type="ChEBI" id="CHEBI:49883"/>
    </ligand>
</feature>
<protein>
    <recommendedName>
        <fullName evidence="5 17">Epoxyqueuosine reductase QueH</fullName>
        <ecNumber evidence="4 17">1.17.99.6</ecNumber>
    </recommendedName>
    <alternativeName>
        <fullName evidence="15 17">Queuosine biosynthesis protein QueH</fullName>
    </alternativeName>
</protein>
<evidence type="ECO:0000313" key="18">
    <source>
        <dbReference type="EMBL" id="EST13489.1"/>
    </source>
</evidence>
<organism evidence="18 19">
    <name type="scientific">Sporolactobacillus laevolacticus DSM 442</name>
    <dbReference type="NCBI Taxonomy" id="1395513"/>
    <lineage>
        <taxon>Bacteria</taxon>
        <taxon>Bacillati</taxon>
        <taxon>Bacillota</taxon>
        <taxon>Bacilli</taxon>
        <taxon>Bacillales</taxon>
        <taxon>Sporolactobacillaceae</taxon>
        <taxon>Sporolactobacillus</taxon>
    </lineage>
</organism>
<evidence type="ECO:0000256" key="7">
    <source>
        <dbReference type="ARBA" id="ARBA00022694"/>
    </source>
</evidence>
<feature type="disulfide bond" description="Redox-active" evidence="17">
    <location>
        <begin position="244"/>
        <end position="246"/>
    </location>
</feature>
<evidence type="ECO:0000256" key="1">
    <source>
        <dbReference type="ARBA" id="ARBA00002268"/>
    </source>
</evidence>
<comment type="pathway">
    <text evidence="2 17">tRNA modification; tRNA-queuosine biosynthesis.</text>
</comment>
<keyword evidence="6 17" id="KW-0004">4Fe-4S</keyword>
<dbReference type="PANTHER" id="PTHR36701">
    <property type="entry name" value="EPOXYQUEUOSINE REDUCTASE QUEH"/>
    <property type="match status" value="1"/>
</dbReference>
<reference evidence="18 19" key="1">
    <citation type="journal article" date="2013" name="Genome Announc.">
        <title>Genome Sequence of Sporolactobacillus laevolacticus DSM442, an Efficient Polymer-Grade D-Lactate Producer from Agricultural Waste Cottonseed as a Nitrogen Source.</title>
        <authorList>
            <person name="Wang H."/>
            <person name="Wang L."/>
            <person name="Ju J."/>
            <person name="Yu B."/>
            <person name="Ma Y."/>
        </authorList>
    </citation>
    <scope>NUCLEOTIDE SEQUENCE [LARGE SCALE GENOMIC DNA]</scope>
    <source>
        <strain evidence="18 19">DSM 442</strain>
    </source>
</reference>
<dbReference type="EMBL" id="AWTC01000001">
    <property type="protein sequence ID" value="EST13489.1"/>
    <property type="molecule type" value="Genomic_DNA"/>
</dbReference>
<dbReference type="EC" id="1.17.99.6" evidence="4 17"/>
<evidence type="ECO:0000256" key="2">
    <source>
        <dbReference type="ARBA" id="ARBA00004691"/>
    </source>
</evidence>
<comment type="caution">
    <text evidence="18">The sequence shown here is derived from an EMBL/GenBank/DDBJ whole genome shotgun (WGS) entry which is preliminary data.</text>
</comment>
<dbReference type="eggNOG" id="COG1636">
    <property type="taxonomic scope" value="Bacteria"/>
</dbReference>
<evidence type="ECO:0000256" key="6">
    <source>
        <dbReference type="ARBA" id="ARBA00022485"/>
    </source>
</evidence>
<accession>V6J9M9</accession>
<keyword evidence="9 17" id="KW-0671">Queuosine biosynthesis</keyword>
<proteinExistence type="inferred from homology"/>
<dbReference type="HAMAP" id="MF_02089">
    <property type="entry name" value="QueH"/>
    <property type="match status" value="1"/>
</dbReference>
<keyword evidence="8 17" id="KW-0479">Metal-binding</keyword>
<evidence type="ECO:0000256" key="12">
    <source>
        <dbReference type="ARBA" id="ARBA00023014"/>
    </source>
</evidence>
<keyword evidence="7 17" id="KW-0819">tRNA processing</keyword>
<dbReference type="STRING" id="1395513.P343_01640"/>
<comment type="catalytic activity">
    <reaction evidence="16 17">
        <text>epoxyqueuosine(34) in tRNA + AH2 = queuosine(34) in tRNA + A + H2O</text>
        <dbReference type="Rhea" id="RHEA:32159"/>
        <dbReference type="Rhea" id="RHEA-COMP:18571"/>
        <dbReference type="Rhea" id="RHEA-COMP:18582"/>
        <dbReference type="ChEBI" id="CHEBI:13193"/>
        <dbReference type="ChEBI" id="CHEBI:15377"/>
        <dbReference type="ChEBI" id="CHEBI:17499"/>
        <dbReference type="ChEBI" id="CHEBI:194431"/>
        <dbReference type="ChEBI" id="CHEBI:194443"/>
        <dbReference type="EC" id="1.17.99.6"/>
    </reaction>
</comment>
<dbReference type="PATRIC" id="fig|1395513.3.peg.333"/>
<evidence type="ECO:0000256" key="13">
    <source>
        <dbReference type="ARBA" id="ARBA00023157"/>
    </source>
</evidence>
<evidence type="ECO:0000313" key="19">
    <source>
        <dbReference type="Proteomes" id="UP000018296"/>
    </source>
</evidence>
<dbReference type="AlphaFoldDB" id="V6J9M9"/>
<dbReference type="GO" id="GO:0052693">
    <property type="term" value="F:epoxyqueuosine reductase activity"/>
    <property type="evidence" value="ECO:0007669"/>
    <property type="project" value="UniProtKB-UniRule"/>
</dbReference>
<sequence>MLSFFKLDTIKENAFQEGVQIWTDSSKVKRFKKLLINAEEILSKLQPNQKINYDDVLRKMIDAWKKNGERPKILIHSCCAPCSTYVLEFLSQRADITIYFTNSNIHPKVEYERRKYVQEKFINDFNERTGNHVAFLAAPYLPLDYFAKTKGLEKEPECGKRCSVCFEMRLDLAAKKAKELNFDYFATALTISPHKNSQVINQIGLMLQKTDDFPYLPADFKKRGGYQRSIEMCKEYDVYRQCYCGCVFAALQQGVDLVKVVHDAKQALKAVEDAKFLTENEGNVAIEN</sequence>
<gene>
    <name evidence="17" type="primary">queH</name>
    <name evidence="18" type="ORF">P343_01640</name>
</gene>
<evidence type="ECO:0000256" key="16">
    <source>
        <dbReference type="ARBA" id="ARBA00047415"/>
    </source>
</evidence>
<evidence type="ECO:0000256" key="10">
    <source>
        <dbReference type="ARBA" id="ARBA00023002"/>
    </source>
</evidence>
<dbReference type="Pfam" id="PF02677">
    <property type="entry name" value="QueH"/>
    <property type="match status" value="1"/>
</dbReference>
<evidence type="ECO:0000256" key="15">
    <source>
        <dbReference type="ARBA" id="ARBA00031446"/>
    </source>
</evidence>
<dbReference type="PANTHER" id="PTHR36701:SF1">
    <property type="entry name" value="EPOXYQUEUOSINE REDUCTASE QUEH"/>
    <property type="match status" value="1"/>
</dbReference>
<keyword evidence="13 17" id="KW-1015">Disulfide bond</keyword>
<evidence type="ECO:0000256" key="17">
    <source>
        <dbReference type="HAMAP-Rule" id="MF_02089"/>
    </source>
</evidence>
<evidence type="ECO:0000256" key="3">
    <source>
        <dbReference type="ARBA" id="ARBA00008207"/>
    </source>
</evidence>
<evidence type="ECO:0000256" key="8">
    <source>
        <dbReference type="ARBA" id="ARBA00022723"/>
    </source>
</evidence>
<evidence type="ECO:0000256" key="5">
    <source>
        <dbReference type="ARBA" id="ARBA00016895"/>
    </source>
</evidence>
<evidence type="ECO:0000256" key="4">
    <source>
        <dbReference type="ARBA" id="ARBA00012622"/>
    </source>
</evidence>
<evidence type="ECO:0000256" key="14">
    <source>
        <dbReference type="ARBA" id="ARBA00023284"/>
    </source>
</evidence>
<evidence type="ECO:0000256" key="9">
    <source>
        <dbReference type="ARBA" id="ARBA00022785"/>
    </source>
</evidence>
<keyword evidence="12 17" id="KW-0411">Iron-sulfur</keyword>